<accession>A0ABU9ARW6</accession>
<sequence>MGSSYFIDHQLDPRDADLSMIFKTVGHDLPLSWMPYAGLLARDLGIPALKDIVFVTGAESNADLATLLDRVPLPERLKLIATLNRYIRNVSPQDAFSRNRVPFLFFSCGRWEHHQEPRDDLDLLNYAKMARLAHYSFDLTCQFDTEPSVPGHREPEETVAFEASTFKKSLGELYPLLCEWAGVNDMDDREALDRMAAQILAAQI</sequence>
<evidence type="ECO:0000313" key="1">
    <source>
        <dbReference type="EMBL" id="MEK7950455.1"/>
    </source>
</evidence>
<dbReference type="RefSeq" id="WP_341404046.1">
    <property type="nucleotide sequence ID" value="NZ_JBBUKT010000002.1"/>
</dbReference>
<dbReference type="Proteomes" id="UP001371305">
    <property type="component" value="Unassembled WGS sequence"/>
</dbReference>
<gene>
    <name evidence="1" type="ORF">WKV53_08105</name>
</gene>
<evidence type="ECO:0000313" key="2">
    <source>
        <dbReference type="Proteomes" id="UP001371305"/>
    </source>
</evidence>
<keyword evidence="2" id="KW-1185">Reference proteome</keyword>
<name>A0ABU9ARW6_9BACT</name>
<proteinExistence type="predicted"/>
<dbReference type="EMBL" id="JBBUKT010000002">
    <property type="protein sequence ID" value="MEK7950455.1"/>
    <property type="molecule type" value="Genomic_DNA"/>
</dbReference>
<reference evidence="1 2" key="1">
    <citation type="submission" date="2024-04" db="EMBL/GenBank/DDBJ databases">
        <title>Luteolibacter sp. isolated from soil.</title>
        <authorList>
            <person name="An J."/>
        </authorList>
    </citation>
    <scope>NUCLEOTIDE SEQUENCE [LARGE SCALE GENOMIC DNA]</scope>
    <source>
        <strain evidence="1 2">Y139</strain>
    </source>
</reference>
<organism evidence="1 2">
    <name type="scientific">Luteolibacter soli</name>
    <dbReference type="NCBI Taxonomy" id="3135280"/>
    <lineage>
        <taxon>Bacteria</taxon>
        <taxon>Pseudomonadati</taxon>
        <taxon>Verrucomicrobiota</taxon>
        <taxon>Verrucomicrobiia</taxon>
        <taxon>Verrucomicrobiales</taxon>
        <taxon>Verrucomicrobiaceae</taxon>
        <taxon>Luteolibacter</taxon>
    </lineage>
</organism>
<protein>
    <submittedName>
        <fullName evidence="1">Uncharacterized protein</fullName>
    </submittedName>
</protein>
<comment type="caution">
    <text evidence="1">The sequence shown here is derived from an EMBL/GenBank/DDBJ whole genome shotgun (WGS) entry which is preliminary data.</text>
</comment>